<dbReference type="SUPFAM" id="SSF46785">
    <property type="entry name" value="Winged helix' DNA-binding domain"/>
    <property type="match status" value="1"/>
</dbReference>
<dbReference type="PANTHER" id="PTHR44846">
    <property type="entry name" value="MANNOSYL-D-GLYCERATE TRANSPORT/METABOLISM SYSTEM REPRESSOR MNGR-RELATED"/>
    <property type="match status" value="1"/>
</dbReference>
<dbReference type="Gene3D" id="3.40.1410.10">
    <property type="entry name" value="Chorismate lyase-like"/>
    <property type="match status" value="1"/>
</dbReference>
<evidence type="ECO:0000313" key="5">
    <source>
        <dbReference type="EMBL" id="AMG73852.1"/>
    </source>
</evidence>
<dbReference type="InterPro" id="IPR011663">
    <property type="entry name" value="UTRA"/>
</dbReference>
<keyword evidence="1" id="KW-0805">Transcription regulation</keyword>
<dbReference type="GO" id="GO:0003677">
    <property type="term" value="F:DNA binding"/>
    <property type="evidence" value="ECO:0007669"/>
    <property type="project" value="UniProtKB-KW"/>
</dbReference>
<dbReference type="InterPro" id="IPR000524">
    <property type="entry name" value="Tscrpt_reg_HTH_GntR"/>
</dbReference>
<dbReference type="Gene3D" id="1.10.10.10">
    <property type="entry name" value="Winged helix-like DNA-binding domain superfamily/Winged helix DNA-binding domain"/>
    <property type="match status" value="1"/>
</dbReference>
<keyword evidence="6" id="KW-1185">Reference proteome</keyword>
<dbReference type="RefSeq" id="WP_067105599.1">
    <property type="nucleotide sequence ID" value="NZ_CP012199.1"/>
</dbReference>
<dbReference type="PROSITE" id="PS50949">
    <property type="entry name" value="HTH_GNTR"/>
    <property type="match status" value="1"/>
</dbReference>
<proteinExistence type="predicted"/>
<name>A0AA86L3D1_9SPHN</name>
<dbReference type="InterPro" id="IPR028978">
    <property type="entry name" value="Chorismate_lyase_/UTRA_dom_sf"/>
</dbReference>
<dbReference type="CDD" id="cd07377">
    <property type="entry name" value="WHTH_GntR"/>
    <property type="match status" value="1"/>
</dbReference>
<protein>
    <submittedName>
        <fullName evidence="5">GntR family transcriptional regulator</fullName>
    </submittedName>
</protein>
<sequence length="262" mass="29452">MAQKPNQRIAQKGVPLYQQIASWLREDIDSELYPVGSLLPPVPELAKAFGVGKHTVGKALEQLKNGGVISIRRRGGTRVEATLATTSPYVVQAFDSITQYSNMAKLKITDKNLIVARKDVAEMLQCPSAQEWLHIEGYRSSNTSEEVVGYTQVFINRAFPKIYERVNKNTLIIFKMFQEIYDESIVEVRQEMRAIVIRDKAAKVLKVPEGTIGMRYITRFYSAKGEQLEVTVNIHPLDKLNFAQHIVYPRPINDASGSPDAG</sequence>
<dbReference type="Pfam" id="PF07702">
    <property type="entry name" value="UTRA"/>
    <property type="match status" value="1"/>
</dbReference>
<dbReference type="GO" id="GO:0045892">
    <property type="term" value="P:negative regulation of DNA-templated transcription"/>
    <property type="evidence" value="ECO:0007669"/>
    <property type="project" value="TreeGrafter"/>
</dbReference>
<dbReference type="SMART" id="SM00345">
    <property type="entry name" value="HTH_GNTR"/>
    <property type="match status" value="1"/>
</dbReference>
<dbReference type="InterPro" id="IPR050679">
    <property type="entry name" value="Bact_HTH_transcr_reg"/>
</dbReference>
<evidence type="ECO:0000256" key="2">
    <source>
        <dbReference type="ARBA" id="ARBA00023125"/>
    </source>
</evidence>
<dbReference type="AlphaFoldDB" id="A0AA86L3D1"/>
<organism evidence="5 6">
    <name type="scientific">Sphingopyxis granuli</name>
    <dbReference type="NCBI Taxonomy" id="267128"/>
    <lineage>
        <taxon>Bacteria</taxon>
        <taxon>Pseudomonadati</taxon>
        <taxon>Pseudomonadota</taxon>
        <taxon>Alphaproteobacteria</taxon>
        <taxon>Sphingomonadales</taxon>
        <taxon>Sphingomonadaceae</taxon>
        <taxon>Sphingopyxis</taxon>
    </lineage>
</organism>
<dbReference type="GO" id="GO:0003700">
    <property type="term" value="F:DNA-binding transcription factor activity"/>
    <property type="evidence" value="ECO:0007669"/>
    <property type="project" value="InterPro"/>
</dbReference>
<dbReference type="Proteomes" id="UP000058599">
    <property type="component" value="Chromosome"/>
</dbReference>
<evidence type="ECO:0000259" key="4">
    <source>
        <dbReference type="PROSITE" id="PS50949"/>
    </source>
</evidence>
<evidence type="ECO:0000256" key="3">
    <source>
        <dbReference type="ARBA" id="ARBA00023163"/>
    </source>
</evidence>
<evidence type="ECO:0000313" key="6">
    <source>
        <dbReference type="Proteomes" id="UP000058599"/>
    </source>
</evidence>
<feature type="domain" description="HTH gntR-type" evidence="4">
    <location>
        <begin position="14"/>
        <end position="82"/>
    </location>
</feature>
<reference evidence="5 6" key="1">
    <citation type="journal article" date="2016" name="BMC Genomics">
        <title>Genomic analysis of the nitrate-respiring Sphingopyxis granuli (formerly Sphingomonas macrogoltabida) strain TFA.</title>
        <authorList>
            <person name="Garcia-Romero I."/>
            <person name="Perez-Pulido A.J."/>
            <person name="Gonzalez-Flores Y.E."/>
            <person name="Reyes-Ramirez F."/>
            <person name="Santero E."/>
            <person name="Floriano B."/>
        </authorList>
    </citation>
    <scope>NUCLEOTIDE SEQUENCE [LARGE SCALE GENOMIC DNA]</scope>
    <source>
        <strain evidence="5 6">TFA</strain>
    </source>
</reference>
<dbReference type="Pfam" id="PF00392">
    <property type="entry name" value="GntR"/>
    <property type="match status" value="1"/>
</dbReference>
<dbReference type="SUPFAM" id="SSF64288">
    <property type="entry name" value="Chorismate lyase-like"/>
    <property type="match status" value="1"/>
</dbReference>
<dbReference type="KEGG" id="sgi:SGRAN_1464"/>
<accession>A0AA86L3D1</accession>
<dbReference type="EMBL" id="CP012199">
    <property type="protein sequence ID" value="AMG73852.1"/>
    <property type="molecule type" value="Genomic_DNA"/>
</dbReference>
<keyword evidence="3" id="KW-0804">Transcription</keyword>
<dbReference type="InterPro" id="IPR036390">
    <property type="entry name" value="WH_DNA-bd_sf"/>
</dbReference>
<evidence type="ECO:0000256" key="1">
    <source>
        <dbReference type="ARBA" id="ARBA00023015"/>
    </source>
</evidence>
<dbReference type="InterPro" id="IPR036388">
    <property type="entry name" value="WH-like_DNA-bd_sf"/>
</dbReference>
<dbReference type="SMART" id="SM00866">
    <property type="entry name" value="UTRA"/>
    <property type="match status" value="1"/>
</dbReference>
<gene>
    <name evidence="5" type="ORF">SGRAN_1464</name>
</gene>
<dbReference type="PANTHER" id="PTHR44846:SF1">
    <property type="entry name" value="MANNOSYL-D-GLYCERATE TRANSPORT_METABOLISM SYSTEM REPRESSOR MNGR-RELATED"/>
    <property type="match status" value="1"/>
</dbReference>
<keyword evidence="2" id="KW-0238">DNA-binding</keyword>